<dbReference type="Gene3D" id="3.30.470.20">
    <property type="entry name" value="ATP-grasp fold, B domain"/>
    <property type="match status" value="1"/>
</dbReference>
<feature type="domain" description="ATP-grasp" evidence="3">
    <location>
        <begin position="296"/>
        <end position="488"/>
    </location>
</feature>
<proteinExistence type="predicted"/>
<evidence type="ECO:0000259" key="3">
    <source>
        <dbReference type="PROSITE" id="PS50975"/>
    </source>
</evidence>
<evidence type="ECO:0000313" key="4">
    <source>
        <dbReference type="EMBL" id="SEI61270.1"/>
    </source>
</evidence>
<keyword evidence="5" id="KW-1185">Reference proteome</keyword>
<protein>
    <submittedName>
        <fullName evidence="4">Glutathione synthase/RimK-type ligase, ATP-grasp superfamily</fullName>
    </submittedName>
</protein>
<dbReference type="EMBL" id="FNYH01000005">
    <property type="protein sequence ID" value="SEI61270.1"/>
    <property type="molecule type" value="Genomic_DNA"/>
</dbReference>
<dbReference type="InterPro" id="IPR011761">
    <property type="entry name" value="ATP-grasp"/>
</dbReference>
<dbReference type="InterPro" id="IPR025839">
    <property type="entry name" value="RLAN_dom"/>
</dbReference>
<dbReference type="PANTHER" id="PTHR21621">
    <property type="entry name" value="RIBOSOMAL PROTEIN S6 MODIFICATION PROTEIN"/>
    <property type="match status" value="1"/>
</dbReference>
<dbReference type="Gene3D" id="3.40.50.20">
    <property type="match status" value="1"/>
</dbReference>
<keyword evidence="2" id="KW-0547">Nucleotide-binding</keyword>
<name>A0A1H6SB81_9GAMM</name>
<dbReference type="GO" id="GO:0046872">
    <property type="term" value="F:metal ion binding"/>
    <property type="evidence" value="ECO:0007669"/>
    <property type="project" value="InterPro"/>
</dbReference>
<dbReference type="Gene3D" id="3.30.1490.20">
    <property type="entry name" value="ATP-grasp fold, A domain"/>
    <property type="match status" value="1"/>
</dbReference>
<keyword evidence="1" id="KW-0464">Manganese</keyword>
<gene>
    <name evidence="4" type="ORF">SAMN05421831_105130</name>
</gene>
<evidence type="ECO:0000256" key="1">
    <source>
        <dbReference type="ARBA" id="ARBA00023211"/>
    </source>
</evidence>
<dbReference type="SUPFAM" id="SSF56059">
    <property type="entry name" value="Glutathione synthetase ATP-binding domain-like"/>
    <property type="match status" value="1"/>
</dbReference>
<dbReference type="RefSeq" id="WP_093309240.1">
    <property type="nucleotide sequence ID" value="NZ_FNYH01000005.1"/>
</dbReference>
<dbReference type="OrthoDB" id="9800957at2"/>
<dbReference type="GO" id="GO:0005524">
    <property type="term" value="F:ATP binding"/>
    <property type="evidence" value="ECO:0007669"/>
    <property type="project" value="UniProtKB-UniRule"/>
</dbReference>
<dbReference type="Pfam" id="PF14401">
    <property type="entry name" value="RLAN"/>
    <property type="match status" value="1"/>
</dbReference>
<dbReference type="InterPro" id="IPR013815">
    <property type="entry name" value="ATP_grasp_subdomain_1"/>
</dbReference>
<dbReference type="PANTHER" id="PTHR21621:SF0">
    <property type="entry name" value="BETA-CITRYLGLUTAMATE SYNTHASE B-RELATED"/>
    <property type="match status" value="1"/>
</dbReference>
<organism evidence="4 5">
    <name type="scientific">Allopseudospirillum japonicum</name>
    <dbReference type="NCBI Taxonomy" id="64971"/>
    <lineage>
        <taxon>Bacteria</taxon>
        <taxon>Pseudomonadati</taxon>
        <taxon>Pseudomonadota</taxon>
        <taxon>Gammaproteobacteria</taxon>
        <taxon>Oceanospirillales</taxon>
        <taxon>Oceanospirillaceae</taxon>
        <taxon>Allopseudospirillum</taxon>
    </lineage>
</organism>
<accession>A0A1H6SB81</accession>
<sequence length="500" mass="57169">MSRLLILVDKPEDWTAFYPTEDLISAQDYLAQGSQQEDNTPTQVINLCRNYRYLSYGYYCSLLAEARGHKVIPSIQTINDLGKKSIYGLNMESLNKALNKTLSKNPELAQQVTCEQELSIQVCFGRTRFEPLADLARQIFERFPCPILSITFRQGEHWLIQAVKPEGLSQLKTNEEDTFAYALDTFSRKVWRKPSLKRKYRYDMAILVDPEEKLPPSNTGALRHMIRAGRRLGIDVELIQKRDYTQLAEYDALFIRETTSISNHTYKFAKKAEMEGMIVLDDPNSILKCTNKVYLADLLAKKGVPIPETHFLYRDRKDTLDFLVNRNQFPLVLKIPDGAFSKGVVKVSHAEELVTQAKAFLKQSAIVIAQEFMYTDYDWRIGILNNKPLFACQYFMSKGHWQIYNHAGGKSVSGAFRTLPVHEVPTKVLKVALKATKLIGNGLYGVDIKQSGDRIVVIEVNDNPNLDAGVEDAFLKDDLYRLLMEDFLRRLECQRLGLSL</sequence>
<dbReference type="PROSITE" id="PS50975">
    <property type="entry name" value="ATP_GRASP"/>
    <property type="match status" value="1"/>
</dbReference>
<dbReference type="InterPro" id="IPR013651">
    <property type="entry name" value="ATP-grasp_RimK-type"/>
</dbReference>
<dbReference type="STRING" id="64971.SAMN05421831_105130"/>
<dbReference type="Proteomes" id="UP000242999">
    <property type="component" value="Unassembled WGS sequence"/>
</dbReference>
<keyword evidence="2" id="KW-0067">ATP-binding</keyword>
<dbReference type="GO" id="GO:0005737">
    <property type="term" value="C:cytoplasm"/>
    <property type="evidence" value="ECO:0007669"/>
    <property type="project" value="TreeGrafter"/>
</dbReference>
<evidence type="ECO:0000256" key="2">
    <source>
        <dbReference type="PROSITE-ProRule" id="PRU00409"/>
    </source>
</evidence>
<reference evidence="5" key="1">
    <citation type="submission" date="2016-10" db="EMBL/GenBank/DDBJ databases">
        <authorList>
            <person name="Varghese N."/>
            <person name="Submissions S."/>
        </authorList>
    </citation>
    <scope>NUCLEOTIDE SEQUENCE [LARGE SCALE GENOMIC DNA]</scope>
    <source>
        <strain evidence="5">DSM 7165</strain>
    </source>
</reference>
<dbReference type="GO" id="GO:0009432">
    <property type="term" value="P:SOS response"/>
    <property type="evidence" value="ECO:0007669"/>
    <property type="project" value="TreeGrafter"/>
</dbReference>
<dbReference type="GO" id="GO:0018169">
    <property type="term" value="F:ribosomal S6-glutamic acid ligase activity"/>
    <property type="evidence" value="ECO:0007669"/>
    <property type="project" value="TreeGrafter"/>
</dbReference>
<dbReference type="AlphaFoldDB" id="A0A1H6SB81"/>
<dbReference type="Pfam" id="PF08443">
    <property type="entry name" value="RimK"/>
    <property type="match status" value="1"/>
</dbReference>
<keyword evidence="4" id="KW-0436">Ligase</keyword>
<evidence type="ECO:0000313" key="5">
    <source>
        <dbReference type="Proteomes" id="UP000242999"/>
    </source>
</evidence>